<evidence type="ECO:0000256" key="2">
    <source>
        <dbReference type="ARBA" id="ARBA00009298"/>
    </source>
</evidence>
<comment type="subcellular location">
    <subcellularLocation>
        <location evidence="1">Cell membrane</location>
        <topology evidence="1">Multi-pass membrane protein</topology>
    </subcellularLocation>
</comment>
<evidence type="ECO:0000256" key="4">
    <source>
        <dbReference type="ARBA" id="ARBA00022692"/>
    </source>
</evidence>
<evidence type="ECO:0000256" key="3">
    <source>
        <dbReference type="ARBA" id="ARBA00022475"/>
    </source>
</evidence>
<organism evidence="9 10">
    <name type="scientific">Herbinix luporum</name>
    <dbReference type="NCBI Taxonomy" id="1679721"/>
    <lineage>
        <taxon>Bacteria</taxon>
        <taxon>Bacillati</taxon>
        <taxon>Bacillota</taxon>
        <taxon>Clostridia</taxon>
        <taxon>Lachnospirales</taxon>
        <taxon>Lachnospiraceae</taxon>
        <taxon>Herbinix</taxon>
    </lineage>
</organism>
<dbReference type="PANTHER" id="PTHR33778:SF1">
    <property type="entry name" value="MAGNESIUM TRANSPORTER YHID-RELATED"/>
    <property type="match status" value="1"/>
</dbReference>
<comment type="similarity">
    <text evidence="2">Belongs to the MgtC/SapB family.</text>
</comment>
<keyword evidence="5 7" id="KW-1133">Transmembrane helix</keyword>
<dbReference type="RefSeq" id="WP_058257150.1">
    <property type="nucleotide sequence ID" value="NZ_DUPS01000039.1"/>
</dbReference>
<dbReference type="PRINTS" id="PR01837">
    <property type="entry name" value="MGTCSAPBPROT"/>
</dbReference>
<dbReference type="Proteomes" id="UP000196053">
    <property type="component" value="Chromosome I"/>
</dbReference>
<feature type="transmembrane region" description="Helical" evidence="7">
    <location>
        <begin position="116"/>
        <end position="135"/>
    </location>
</feature>
<reference evidence="10" key="1">
    <citation type="submission" date="2015-09" db="EMBL/GenBank/DDBJ databases">
        <authorList>
            <person name="Wibberg D."/>
        </authorList>
    </citation>
    <scope>NUCLEOTIDE SEQUENCE [LARGE SCALE GENOMIC DNA]</scope>
    <source>
        <strain evidence="10">SD1D</strain>
    </source>
</reference>
<name>A0A0K8J237_9FIRM</name>
<evidence type="ECO:0000256" key="5">
    <source>
        <dbReference type="ARBA" id="ARBA00022989"/>
    </source>
</evidence>
<accession>A0A0K8J237</accession>
<keyword evidence="10" id="KW-1185">Reference proteome</keyword>
<dbReference type="EMBL" id="LN879430">
    <property type="protein sequence ID" value="CUH91701.1"/>
    <property type="molecule type" value="Genomic_DNA"/>
</dbReference>
<keyword evidence="3" id="KW-1003">Cell membrane</keyword>
<keyword evidence="4 7" id="KW-0812">Transmembrane</keyword>
<proteinExistence type="inferred from homology"/>
<dbReference type="AlphaFoldDB" id="A0A0K8J237"/>
<sequence>MSPFVTLLRIILSIFCGGLIGLEREDKRRPAGFRTHVLVCLGSSIIMILSEHVFRSYNHEFGTSSDPLRLGAQVISGIGFLGAGTIMRYGTNIKGLTTAASLWTVAAIGLSLGSGYYFLGISSSITVYIILVVFNKVEKKWRMKKHSFNTYEINIKMKNNAETLGKVNLIFHKYKAKILEMKFESEELEQLNDDDDIPITLFVIFRTLSGLDLSDLTQDINHLDGIISVERF</sequence>
<evidence type="ECO:0000313" key="9">
    <source>
        <dbReference type="EMBL" id="CUH91701.1"/>
    </source>
</evidence>
<feature type="transmembrane region" description="Helical" evidence="7">
    <location>
        <begin position="93"/>
        <end position="110"/>
    </location>
</feature>
<feature type="transmembrane region" description="Helical" evidence="7">
    <location>
        <begin position="6"/>
        <end position="22"/>
    </location>
</feature>
<evidence type="ECO:0000259" key="8">
    <source>
        <dbReference type="Pfam" id="PF02308"/>
    </source>
</evidence>
<feature type="domain" description="MgtC/SapB/SrpB/YhiD N-terminal" evidence="8">
    <location>
        <begin position="11"/>
        <end position="139"/>
    </location>
</feature>
<feature type="transmembrane region" description="Helical" evidence="7">
    <location>
        <begin position="31"/>
        <end position="50"/>
    </location>
</feature>
<dbReference type="InterPro" id="IPR003416">
    <property type="entry name" value="MgtC/SapB/SrpB/YhiD_fam"/>
</dbReference>
<protein>
    <submittedName>
        <fullName evidence="9">Putative membrane protein</fullName>
    </submittedName>
</protein>
<dbReference type="GO" id="GO:0005886">
    <property type="term" value="C:plasma membrane"/>
    <property type="evidence" value="ECO:0007669"/>
    <property type="project" value="UniProtKB-SubCell"/>
</dbReference>
<evidence type="ECO:0000256" key="7">
    <source>
        <dbReference type="SAM" id="Phobius"/>
    </source>
</evidence>
<gene>
    <name evidence="9" type="ORF">SD1D_0147</name>
</gene>
<evidence type="ECO:0000256" key="1">
    <source>
        <dbReference type="ARBA" id="ARBA00004651"/>
    </source>
</evidence>
<dbReference type="Pfam" id="PF02308">
    <property type="entry name" value="MgtC"/>
    <property type="match status" value="1"/>
</dbReference>
<keyword evidence="6 7" id="KW-0472">Membrane</keyword>
<dbReference type="PANTHER" id="PTHR33778">
    <property type="entry name" value="PROTEIN MGTC"/>
    <property type="match status" value="1"/>
</dbReference>
<feature type="transmembrane region" description="Helical" evidence="7">
    <location>
        <begin position="70"/>
        <end position="86"/>
    </location>
</feature>
<evidence type="ECO:0000256" key="6">
    <source>
        <dbReference type="ARBA" id="ARBA00023136"/>
    </source>
</evidence>
<dbReference type="InterPro" id="IPR049177">
    <property type="entry name" value="MgtC_SapB_SrpB_YhiD_N"/>
</dbReference>
<evidence type="ECO:0000313" key="10">
    <source>
        <dbReference type="Proteomes" id="UP000196053"/>
    </source>
</evidence>
<dbReference type="KEGG" id="hsd:SD1D_0147"/>